<reference evidence="2 3" key="1">
    <citation type="submission" date="2020-04" db="EMBL/GenBank/DDBJ databases">
        <title>Hymenobacter polaris sp. nov., isolated from Arctic soil.</title>
        <authorList>
            <person name="Dahal R.H."/>
        </authorList>
    </citation>
    <scope>NUCLEOTIDE SEQUENCE [LARGE SCALE GENOMIC DNA]</scope>
    <source>
        <strain evidence="2 3">RP-2-7</strain>
    </source>
</reference>
<keyword evidence="3" id="KW-1185">Reference proteome</keyword>
<dbReference type="EMBL" id="JABBGH010000001">
    <property type="protein sequence ID" value="NML64920.1"/>
    <property type="molecule type" value="Genomic_DNA"/>
</dbReference>
<dbReference type="SUPFAM" id="SSF53822">
    <property type="entry name" value="Periplasmic binding protein-like I"/>
    <property type="match status" value="1"/>
</dbReference>
<evidence type="ECO:0000256" key="1">
    <source>
        <dbReference type="SAM" id="SignalP"/>
    </source>
</evidence>
<organism evidence="2 3">
    <name type="scientific">Hymenobacter polaris</name>
    <dbReference type="NCBI Taxonomy" id="2682546"/>
    <lineage>
        <taxon>Bacteria</taxon>
        <taxon>Pseudomonadati</taxon>
        <taxon>Bacteroidota</taxon>
        <taxon>Cytophagia</taxon>
        <taxon>Cytophagales</taxon>
        <taxon>Hymenobacteraceae</taxon>
        <taxon>Hymenobacter</taxon>
    </lineage>
</organism>
<name>A0A7Y0FLX1_9BACT</name>
<dbReference type="Pfam" id="PF13174">
    <property type="entry name" value="TPR_6"/>
    <property type="match status" value="2"/>
</dbReference>
<dbReference type="InterPro" id="IPR051010">
    <property type="entry name" value="BCAA_transport"/>
</dbReference>
<feature type="chain" id="PRO_5031241130" evidence="1">
    <location>
        <begin position="30"/>
        <end position="572"/>
    </location>
</feature>
<proteinExistence type="predicted"/>
<dbReference type="Gene3D" id="3.40.50.2300">
    <property type="match status" value="2"/>
</dbReference>
<dbReference type="InterPro" id="IPR028082">
    <property type="entry name" value="Peripla_BP_I"/>
</dbReference>
<dbReference type="PANTHER" id="PTHR30483">
    <property type="entry name" value="LEUCINE-SPECIFIC-BINDING PROTEIN"/>
    <property type="match status" value="1"/>
</dbReference>
<dbReference type="AlphaFoldDB" id="A0A7Y0FLX1"/>
<dbReference type="InterPro" id="IPR019734">
    <property type="entry name" value="TPR_rpt"/>
</dbReference>
<dbReference type="Proteomes" id="UP000559626">
    <property type="component" value="Unassembled WGS sequence"/>
</dbReference>
<gene>
    <name evidence="2" type="ORF">HHL22_06845</name>
</gene>
<feature type="signal peptide" evidence="1">
    <location>
        <begin position="1"/>
        <end position="29"/>
    </location>
</feature>
<keyword evidence="1" id="KW-0732">Signal</keyword>
<dbReference type="PANTHER" id="PTHR30483:SF6">
    <property type="entry name" value="PERIPLASMIC BINDING PROTEIN OF ABC TRANSPORTER FOR NATURAL AMINO ACIDS"/>
    <property type="match status" value="1"/>
</dbReference>
<sequence>MMPLTCPTWLRRALLPGLLAALASLPAAAQGQLARYRTGRAQLDQGHFAAAMRELEPLAQPVNHFAQAADAGYLYAVAAGRAGQWAEAEQMLNLIRNQYPTYYGLGEVLYLQGQASFEQGDYDTALRTLGQLPAAQYAAPREAMQATYLARLQDRATWQRLSKRYPQSKLIGRLYADFLARSPAPTDADRQQLGAVVAQFGLDRAKYAAALAPAAAPRAAARKGSYNVGVLLPFLLQDNSWQTRRDNQFVTDLYAGLRLAQDSLQRAGRPVQLFAYDTGADTLALKSVLALPELAGMDLLIGPVYKSGAKLLARYAREHQIVCVNPLSQDLDLVADNPYHYLYAASAATQGRAAAQFAATALGAGRPAVLLHEMGKDDAAFAAAYQAAYEADGGKLLAVHPFNPLDPASLSAALLPAELGSAGALVVASDDPKVGPATLAALGAVPAASRPTLLVPGAWLDNPSLGLGQLSGAYFYHPQYFDELRPSYRRFRQLYLAKQRLPPSVFASQGFELLLFFGNALTQFGPSFQAGLAAAPPLPGAIFEGLAYPGGAHDNQVVPLLRLSGLDLQPAR</sequence>
<dbReference type="SUPFAM" id="SSF48452">
    <property type="entry name" value="TPR-like"/>
    <property type="match status" value="1"/>
</dbReference>
<accession>A0A7Y0FLX1</accession>
<comment type="caution">
    <text evidence="2">The sequence shown here is derived from an EMBL/GenBank/DDBJ whole genome shotgun (WGS) entry which is preliminary data.</text>
</comment>
<protein>
    <submittedName>
        <fullName evidence="2">Tetratricopeptide repeat protein</fullName>
    </submittedName>
</protein>
<dbReference type="RefSeq" id="WP_169530185.1">
    <property type="nucleotide sequence ID" value="NZ_JABBGH010000001.1"/>
</dbReference>
<dbReference type="Gene3D" id="1.25.40.10">
    <property type="entry name" value="Tetratricopeptide repeat domain"/>
    <property type="match status" value="1"/>
</dbReference>
<evidence type="ECO:0000313" key="2">
    <source>
        <dbReference type="EMBL" id="NML64920.1"/>
    </source>
</evidence>
<evidence type="ECO:0000313" key="3">
    <source>
        <dbReference type="Proteomes" id="UP000559626"/>
    </source>
</evidence>
<dbReference type="InterPro" id="IPR011990">
    <property type="entry name" value="TPR-like_helical_dom_sf"/>
</dbReference>